<organism evidence="6 7">
    <name type="scientific">Didymella heteroderae</name>
    <dbReference type="NCBI Taxonomy" id="1769908"/>
    <lineage>
        <taxon>Eukaryota</taxon>
        <taxon>Fungi</taxon>
        <taxon>Dikarya</taxon>
        <taxon>Ascomycota</taxon>
        <taxon>Pezizomycotina</taxon>
        <taxon>Dothideomycetes</taxon>
        <taxon>Pleosporomycetidae</taxon>
        <taxon>Pleosporales</taxon>
        <taxon>Pleosporineae</taxon>
        <taxon>Didymellaceae</taxon>
        <taxon>Didymella</taxon>
    </lineage>
</organism>
<evidence type="ECO:0000256" key="2">
    <source>
        <dbReference type="ARBA" id="ARBA00022723"/>
    </source>
</evidence>
<dbReference type="PANTHER" id="PTHR47260">
    <property type="entry name" value="UPF0644 PROTEIN PB2B4.06"/>
    <property type="match status" value="1"/>
</dbReference>
<evidence type="ECO:0000313" key="6">
    <source>
        <dbReference type="EMBL" id="KAF3048313.1"/>
    </source>
</evidence>
<evidence type="ECO:0000256" key="1">
    <source>
        <dbReference type="ARBA" id="ARBA00005495"/>
    </source>
</evidence>
<comment type="caution">
    <text evidence="6">The sequence shown here is derived from an EMBL/GenBank/DDBJ whole genome shotgun (WGS) entry which is preliminary data.</text>
</comment>
<accession>A0A9P4X2Z3</accession>
<keyword evidence="3" id="KW-0862">Zinc</keyword>
<evidence type="ECO:0000313" key="7">
    <source>
        <dbReference type="Proteomes" id="UP000758155"/>
    </source>
</evidence>
<dbReference type="PANTHER" id="PTHR47260:SF1">
    <property type="entry name" value="UPF0644 PROTEIN PB2B4.06"/>
    <property type="match status" value="1"/>
</dbReference>
<dbReference type="EMBL" id="SWKV01000001">
    <property type="protein sequence ID" value="KAF3048313.1"/>
    <property type="molecule type" value="Genomic_DNA"/>
</dbReference>
<dbReference type="Pfam" id="PF04828">
    <property type="entry name" value="GFA"/>
    <property type="match status" value="1"/>
</dbReference>
<name>A0A9P4X2Z3_9PLEO</name>
<comment type="similarity">
    <text evidence="1">Belongs to the Gfa family.</text>
</comment>
<dbReference type="OrthoDB" id="506431at2759"/>
<keyword evidence="7" id="KW-1185">Reference proteome</keyword>
<evidence type="ECO:0000256" key="4">
    <source>
        <dbReference type="SAM" id="MobiDB-lite"/>
    </source>
</evidence>
<dbReference type="Gene3D" id="3.10.129.10">
    <property type="entry name" value="Hotdog Thioesterase"/>
    <property type="match status" value="1"/>
</dbReference>
<protein>
    <recommendedName>
        <fullName evidence="5">CENP-V/GFA domain-containing protein</fullName>
    </recommendedName>
</protein>
<dbReference type="Gene3D" id="2.170.150.70">
    <property type="match status" value="1"/>
</dbReference>
<dbReference type="InterPro" id="IPR052061">
    <property type="entry name" value="PTE-AB_protein"/>
</dbReference>
<keyword evidence="2" id="KW-0479">Metal-binding</keyword>
<dbReference type="SUPFAM" id="SSF51316">
    <property type="entry name" value="Mss4-like"/>
    <property type="match status" value="1"/>
</dbReference>
<dbReference type="InterPro" id="IPR029069">
    <property type="entry name" value="HotDog_dom_sf"/>
</dbReference>
<dbReference type="GO" id="GO:0016846">
    <property type="term" value="F:carbon-sulfur lyase activity"/>
    <property type="evidence" value="ECO:0007669"/>
    <property type="project" value="InterPro"/>
</dbReference>
<dbReference type="AlphaFoldDB" id="A0A9P4X2Z3"/>
<feature type="domain" description="CENP-V/GFA" evidence="5">
    <location>
        <begin position="17"/>
        <end position="137"/>
    </location>
</feature>
<feature type="region of interest" description="Disordered" evidence="4">
    <location>
        <begin position="309"/>
        <end position="342"/>
    </location>
</feature>
<reference evidence="6" key="1">
    <citation type="submission" date="2019-04" db="EMBL/GenBank/DDBJ databases">
        <title>Sequencing of skin fungus with MAO and IRED activity.</title>
        <authorList>
            <person name="Marsaioli A.J."/>
            <person name="Bonatto J.M.C."/>
            <person name="Reis Junior O."/>
        </authorList>
    </citation>
    <scope>NUCLEOTIDE SEQUENCE</scope>
    <source>
        <strain evidence="6">28M1</strain>
    </source>
</reference>
<gene>
    <name evidence="6" type="ORF">E8E12_011678</name>
</gene>
<evidence type="ECO:0000259" key="5">
    <source>
        <dbReference type="PROSITE" id="PS51891"/>
    </source>
</evidence>
<dbReference type="PROSITE" id="PS51891">
    <property type="entry name" value="CENP_V_GFA"/>
    <property type="match status" value="1"/>
</dbReference>
<evidence type="ECO:0000256" key="3">
    <source>
        <dbReference type="ARBA" id="ARBA00022833"/>
    </source>
</evidence>
<dbReference type="SUPFAM" id="SSF54637">
    <property type="entry name" value="Thioesterase/thiol ester dehydrase-isomerase"/>
    <property type="match status" value="1"/>
</dbReference>
<sequence>MGPPPLPTFDSNNSKTYPASCHCGTISYTVDLSPRLPEWKVISCNCSICLRSGYLLVYPSREQLHISSGEVALKSYSFGPQKSLHKFCGECGSSVFFDPRMKERGEGEVRDLLGVNVSTAALGLIWIATGLGARHFAAPLGLTEPGSQDDIRILQSLDADIDKLEIVRGLRKQSYSVHADVPLSSAAGVEAPKAWQEIELSKSGMEKGGLLDSMSGTRGLGVQRAFYNPATREMVAVVWIGGGLAGWPGVAHGGAIATIFEEAMARMVRGPNGNVEEVHRPSSLKVTYAKPTYSLDFYVLRASFAKPNLPQTEPVPESEAEPTKSWLSWLSPQKDMTKRSEPGQTIEIIGTLESVKGDLCVRAKGTFAAPALVG</sequence>
<dbReference type="GO" id="GO:0046872">
    <property type="term" value="F:metal ion binding"/>
    <property type="evidence" value="ECO:0007669"/>
    <property type="project" value="UniProtKB-KW"/>
</dbReference>
<dbReference type="InterPro" id="IPR011057">
    <property type="entry name" value="Mss4-like_sf"/>
</dbReference>
<proteinExistence type="inferred from homology"/>
<dbReference type="InterPro" id="IPR006913">
    <property type="entry name" value="CENP-V/GFA"/>
</dbReference>
<dbReference type="Proteomes" id="UP000758155">
    <property type="component" value="Unassembled WGS sequence"/>
</dbReference>